<evidence type="ECO:0000256" key="1">
    <source>
        <dbReference type="ARBA" id="ARBA00022603"/>
    </source>
</evidence>
<evidence type="ECO:0000256" key="2">
    <source>
        <dbReference type="ARBA" id="ARBA00022679"/>
    </source>
</evidence>
<dbReference type="PANTHER" id="PTHR43712:SF2">
    <property type="entry name" value="O-METHYLTRANSFERASE CICE"/>
    <property type="match status" value="1"/>
</dbReference>
<dbReference type="SUPFAM" id="SSF46785">
    <property type="entry name" value="Winged helix' DNA-binding domain"/>
    <property type="match status" value="1"/>
</dbReference>
<dbReference type="Proteomes" id="UP000305067">
    <property type="component" value="Unassembled WGS sequence"/>
</dbReference>
<dbReference type="Pfam" id="PF00891">
    <property type="entry name" value="Methyltransf_2"/>
    <property type="match status" value="1"/>
</dbReference>
<keyword evidence="7" id="KW-1185">Reference proteome</keyword>
<dbReference type="PROSITE" id="PS51683">
    <property type="entry name" value="SAM_OMT_II"/>
    <property type="match status" value="1"/>
</dbReference>
<dbReference type="InterPro" id="IPR012967">
    <property type="entry name" value="COMT_dimerisation"/>
</dbReference>
<keyword evidence="3" id="KW-0949">S-adenosyl-L-methionine</keyword>
<keyword evidence="1 6" id="KW-0489">Methyltransferase</keyword>
<dbReference type="Gene3D" id="3.40.50.150">
    <property type="entry name" value="Vaccinia Virus protein VP39"/>
    <property type="match status" value="1"/>
</dbReference>
<evidence type="ECO:0000313" key="7">
    <source>
        <dbReference type="Proteomes" id="UP000305067"/>
    </source>
</evidence>
<feature type="domain" description="O-methyltransferase C-terminal" evidence="4">
    <location>
        <begin position="228"/>
        <end position="408"/>
    </location>
</feature>
<feature type="domain" description="O-methyltransferase dimerisation" evidence="5">
    <location>
        <begin position="103"/>
        <end position="175"/>
    </location>
</feature>
<dbReference type="GO" id="GO:0032259">
    <property type="term" value="P:methylation"/>
    <property type="evidence" value="ECO:0007669"/>
    <property type="project" value="UniProtKB-KW"/>
</dbReference>
<evidence type="ECO:0000259" key="4">
    <source>
        <dbReference type="Pfam" id="PF00891"/>
    </source>
</evidence>
<evidence type="ECO:0000259" key="5">
    <source>
        <dbReference type="Pfam" id="PF08100"/>
    </source>
</evidence>
<sequence>MYALQISARVPRLASSSLRRSRAVSSLSPLIDIINRNAASLEKAEQTNSTQLPILSQPFHPSSEAFRKDPEAAESAAQIVAAALQLAATLSPPMEAIYQIAAGPFKGAALRICMEANIAEILREAGPQGMHVQEIGQKTGQDPRKLARFLRYLATNHIFEEVGPDVFRNNRLSGVLDTGKESAALAYNPDSKYEGTTGITAFVNHHLDEVAKASVHAWENLSDPARAVSEEQRESSLANYLGKDVSIWEWFEDPEQASRRKRFDIAMKGAAAMESAEAIRAGYDWGSLPKGSTVVDVGGGIGFATAAVCDKFPELNYVVQDLAGAIQNAGNFWAERNPDAITNKTVALESHSCFEPQPSRPVSVFFIKHVLHGTSDKYGKKVLDHLRFAASKDTKLVVAEYIVPYACRLPSAAEEGEVPGSRSTEAPAPLLANYGSSLVYSADMAMFFASNAQERTFRDMQRLLLSAGWKVVKVNRQKGGHMTLQFYEAIPV</sequence>
<dbReference type="EMBL" id="ML178833">
    <property type="protein sequence ID" value="TFK99479.1"/>
    <property type="molecule type" value="Genomic_DNA"/>
</dbReference>
<dbReference type="InterPro" id="IPR036388">
    <property type="entry name" value="WH-like_DNA-bd_sf"/>
</dbReference>
<dbReference type="Gene3D" id="1.10.10.10">
    <property type="entry name" value="Winged helix-like DNA-binding domain superfamily/Winged helix DNA-binding domain"/>
    <property type="match status" value="1"/>
</dbReference>
<gene>
    <name evidence="6" type="ORF">BDV98DRAFT_510364</name>
</gene>
<dbReference type="AlphaFoldDB" id="A0A5C3QEF4"/>
<dbReference type="Pfam" id="PF08100">
    <property type="entry name" value="Dimerisation"/>
    <property type="match status" value="1"/>
</dbReference>
<name>A0A5C3QEF4_9AGAR</name>
<dbReference type="OrthoDB" id="2410195at2759"/>
<dbReference type="PANTHER" id="PTHR43712">
    <property type="entry name" value="PUTATIVE (AFU_ORTHOLOGUE AFUA_4G14580)-RELATED"/>
    <property type="match status" value="1"/>
</dbReference>
<proteinExistence type="predicted"/>
<dbReference type="InterPro" id="IPR029063">
    <property type="entry name" value="SAM-dependent_MTases_sf"/>
</dbReference>
<dbReference type="SUPFAM" id="SSF53335">
    <property type="entry name" value="S-adenosyl-L-methionine-dependent methyltransferases"/>
    <property type="match status" value="1"/>
</dbReference>
<organism evidence="6 7">
    <name type="scientific">Pterulicium gracile</name>
    <dbReference type="NCBI Taxonomy" id="1884261"/>
    <lineage>
        <taxon>Eukaryota</taxon>
        <taxon>Fungi</taxon>
        <taxon>Dikarya</taxon>
        <taxon>Basidiomycota</taxon>
        <taxon>Agaricomycotina</taxon>
        <taxon>Agaricomycetes</taxon>
        <taxon>Agaricomycetidae</taxon>
        <taxon>Agaricales</taxon>
        <taxon>Pleurotineae</taxon>
        <taxon>Pterulaceae</taxon>
        <taxon>Pterulicium</taxon>
    </lineage>
</organism>
<dbReference type="InterPro" id="IPR016461">
    <property type="entry name" value="COMT-like"/>
</dbReference>
<protein>
    <submittedName>
        <fullName evidence="6">S-adenosyl-L-methionine-dependent methyltransferase</fullName>
    </submittedName>
</protein>
<dbReference type="InterPro" id="IPR001077">
    <property type="entry name" value="COMT_C"/>
</dbReference>
<dbReference type="GO" id="GO:0008171">
    <property type="term" value="F:O-methyltransferase activity"/>
    <property type="evidence" value="ECO:0007669"/>
    <property type="project" value="InterPro"/>
</dbReference>
<reference evidence="6 7" key="1">
    <citation type="journal article" date="2019" name="Nat. Ecol. Evol.">
        <title>Megaphylogeny resolves global patterns of mushroom evolution.</title>
        <authorList>
            <person name="Varga T."/>
            <person name="Krizsan K."/>
            <person name="Foldi C."/>
            <person name="Dima B."/>
            <person name="Sanchez-Garcia M."/>
            <person name="Sanchez-Ramirez S."/>
            <person name="Szollosi G.J."/>
            <person name="Szarkandi J.G."/>
            <person name="Papp V."/>
            <person name="Albert L."/>
            <person name="Andreopoulos W."/>
            <person name="Angelini C."/>
            <person name="Antonin V."/>
            <person name="Barry K.W."/>
            <person name="Bougher N.L."/>
            <person name="Buchanan P."/>
            <person name="Buyck B."/>
            <person name="Bense V."/>
            <person name="Catcheside P."/>
            <person name="Chovatia M."/>
            <person name="Cooper J."/>
            <person name="Damon W."/>
            <person name="Desjardin D."/>
            <person name="Finy P."/>
            <person name="Geml J."/>
            <person name="Haridas S."/>
            <person name="Hughes K."/>
            <person name="Justo A."/>
            <person name="Karasinski D."/>
            <person name="Kautmanova I."/>
            <person name="Kiss B."/>
            <person name="Kocsube S."/>
            <person name="Kotiranta H."/>
            <person name="LaButti K.M."/>
            <person name="Lechner B.E."/>
            <person name="Liimatainen K."/>
            <person name="Lipzen A."/>
            <person name="Lukacs Z."/>
            <person name="Mihaltcheva S."/>
            <person name="Morgado L.N."/>
            <person name="Niskanen T."/>
            <person name="Noordeloos M.E."/>
            <person name="Ohm R.A."/>
            <person name="Ortiz-Santana B."/>
            <person name="Ovrebo C."/>
            <person name="Racz N."/>
            <person name="Riley R."/>
            <person name="Savchenko A."/>
            <person name="Shiryaev A."/>
            <person name="Soop K."/>
            <person name="Spirin V."/>
            <person name="Szebenyi C."/>
            <person name="Tomsovsky M."/>
            <person name="Tulloss R.E."/>
            <person name="Uehling J."/>
            <person name="Grigoriev I.V."/>
            <person name="Vagvolgyi C."/>
            <person name="Papp T."/>
            <person name="Martin F.M."/>
            <person name="Miettinen O."/>
            <person name="Hibbett D.S."/>
            <person name="Nagy L.G."/>
        </authorList>
    </citation>
    <scope>NUCLEOTIDE SEQUENCE [LARGE SCALE GENOMIC DNA]</scope>
    <source>
        <strain evidence="6 7">CBS 309.79</strain>
    </source>
</reference>
<dbReference type="InterPro" id="IPR036390">
    <property type="entry name" value="WH_DNA-bd_sf"/>
</dbReference>
<evidence type="ECO:0000313" key="6">
    <source>
        <dbReference type="EMBL" id="TFK99479.1"/>
    </source>
</evidence>
<evidence type="ECO:0000256" key="3">
    <source>
        <dbReference type="ARBA" id="ARBA00022691"/>
    </source>
</evidence>
<accession>A0A5C3QEF4</accession>
<keyword evidence="2 6" id="KW-0808">Transferase</keyword>
<dbReference type="GO" id="GO:0046983">
    <property type="term" value="F:protein dimerization activity"/>
    <property type="evidence" value="ECO:0007669"/>
    <property type="project" value="InterPro"/>
</dbReference>